<keyword evidence="1" id="KW-1133">Transmembrane helix</keyword>
<name>B8D5J3_DESA1</name>
<dbReference type="eggNOG" id="arCOG11783">
    <property type="taxonomic scope" value="Archaea"/>
</dbReference>
<evidence type="ECO:0000313" key="3">
    <source>
        <dbReference type="Proteomes" id="UP000006903"/>
    </source>
</evidence>
<proteinExistence type="predicted"/>
<feature type="transmembrane region" description="Helical" evidence="1">
    <location>
        <begin position="12"/>
        <end position="29"/>
    </location>
</feature>
<evidence type="ECO:0000313" key="2">
    <source>
        <dbReference type="EMBL" id="ACL11374.1"/>
    </source>
</evidence>
<gene>
    <name evidence="2" type="ordered locus">DKAM_1048</name>
</gene>
<organism evidence="2 3">
    <name type="scientific">Desulfurococcus amylolyticus (strain DSM 18924 / JCM 16383 / VKM B-2413 / 1221n)</name>
    <name type="common">Desulfurococcus kamchatkensis</name>
    <dbReference type="NCBI Taxonomy" id="490899"/>
    <lineage>
        <taxon>Archaea</taxon>
        <taxon>Thermoproteota</taxon>
        <taxon>Thermoprotei</taxon>
        <taxon>Desulfurococcales</taxon>
        <taxon>Desulfurococcaceae</taxon>
        <taxon>Desulfurococcus</taxon>
    </lineage>
</organism>
<sequence>MSMSKLLYSRKIPYLAGAGVFIGMFISVYNLTLPYVAAGLAVFFISLLYFYIYIKSQDSLKECKSVIHMIILITCLGSIIGAALSGFTLTSALTATGISSALLILAALIEKV</sequence>
<keyword evidence="1" id="KW-0472">Membrane</keyword>
<feature type="transmembrane region" description="Helical" evidence="1">
    <location>
        <begin position="90"/>
        <end position="109"/>
    </location>
</feature>
<dbReference type="AlphaFoldDB" id="B8D5J3"/>
<feature type="transmembrane region" description="Helical" evidence="1">
    <location>
        <begin position="35"/>
        <end position="54"/>
    </location>
</feature>
<protein>
    <submittedName>
        <fullName evidence="2">Uncharacterized protein</fullName>
    </submittedName>
</protein>
<dbReference type="KEGG" id="dka:DKAM_1048"/>
<keyword evidence="1" id="KW-0812">Transmembrane</keyword>
<evidence type="ECO:0000256" key="1">
    <source>
        <dbReference type="SAM" id="Phobius"/>
    </source>
</evidence>
<dbReference type="STRING" id="490899.DKAM_1048"/>
<reference evidence="2 3" key="1">
    <citation type="journal article" date="2009" name="J. Bacteriol.">
        <title>Complete genome sequence of the anaerobic, protein-degrading hyperthermophilic crenarchaeon Desulfurococcus kamchatkensis.</title>
        <authorList>
            <person name="Ravin N.V."/>
            <person name="Mardanov A.V."/>
            <person name="Beletsky A.V."/>
            <person name="Kublanov I.V."/>
            <person name="Kolganova T.V."/>
            <person name="Lebedinsky A.V."/>
            <person name="Chernyh N.A."/>
            <person name="Bonch-Osmolovskaya E.A."/>
            <person name="Skryabin K.G."/>
        </authorList>
    </citation>
    <scope>NUCLEOTIDE SEQUENCE [LARGE SCALE GENOMIC DNA]</scope>
    <source>
        <strain evidence="3">DSM 18924 / JCM 16383 / VKM B-2413 / 1221n</strain>
    </source>
</reference>
<dbReference type="EMBL" id="CP001140">
    <property type="protein sequence ID" value="ACL11374.1"/>
    <property type="molecule type" value="Genomic_DNA"/>
</dbReference>
<dbReference type="Proteomes" id="UP000006903">
    <property type="component" value="Chromosome"/>
</dbReference>
<feature type="transmembrane region" description="Helical" evidence="1">
    <location>
        <begin position="66"/>
        <end position="84"/>
    </location>
</feature>
<accession>B8D5J3</accession>
<dbReference type="HOGENOM" id="CLU_2165152_0_0_2"/>